<evidence type="ECO:0000313" key="2">
    <source>
        <dbReference type="Proteomes" id="UP001597427"/>
    </source>
</evidence>
<dbReference type="RefSeq" id="WP_379979792.1">
    <property type="nucleotide sequence ID" value="NZ_JBHUMO010000015.1"/>
</dbReference>
<keyword evidence="2" id="KW-1185">Reference proteome</keyword>
<organism evidence="1 2">
    <name type="scientific">Enterococcus camelliae</name>
    <dbReference type="NCBI Taxonomy" id="453959"/>
    <lineage>
        <taxon>Bacteria</taxon>
        <taxon>Bacillati</taxon>
        <taxon>Bacillota</taxon>
        <taxon>Bacilli</taxon>
        <taxon>Lactobacillales</taxon>
        <taxon>Enterococcaceae</taxon>
        <taxon>Enterococcus</taxon>
    </lineage>
</organism>
<evidence type="ECO:0008006" key="3">
    <source>
        <dbReference type="Google" id="ProtNLM"/>
    </source>
</evidence>
<dbReference type="EMBL" id="JBHUMO010000015">
    <property type="protein sequence ID" value="MFD2728417.1"/>
    <property type="molecule type" value="Genomic_DNA"/>
</dbReference>
<protein>
    <recommendedName>
        <fullName evidence="3">ATP-binding protein</fullName>
    </recommendedName>
</protein>
<evidence type="ECO:0000313" key="1">
    <source>
        <dbReference type="EMBL" id="MFD2728417.1"/>
    </source>
</evidence>
<proteinExistence type="predicted"/>
<comment type="caution">
    <text evidence="1">The sequence shown here is derived from an EMBL/GenBank/DDBJ whole genome shotgun (WGS) entry which is preliminary data.</text>
</comment>
<reference evidence="2" key="1">
    <citation type="journal article" date="2019" name="Int. J. Syst. Evol. Microbiol.">
        <title>The Global Catalogue of Microorganisms (GCM) 10K type strain sequencing project: providing services to taxonomists for standard genome sequencing and annotation.</title>
        <authorList>
            <consortium name="The Broad Institute Genomics Platform"/>
            <consortium name="The Broad Institute Genome Sequencing Center for Infectious Disease"/>
            <person name="Wu L."/>
            <person name="Ma J."/>
        </authorList>
    </citation>
    <scope>NUCLEOTIDE SEQUENCE [LARGE SCALE GENOMIC DNA]</scope>
    <source>
        <strain evidence="2">TISTR 932</strain>
    </source>
</reference>
<gene>
    <name evidence="1" type="ORF">ACFSR0_03055</name>
</gene>
<accession>A0ABW5THK2</accession>
<dbReference type="Proteomes" id="UP001597427">
    <property type="component" value="Unassembled WGS sequence"/>
</dbReference>
<name>A0ABW5THK2_9ENTE</name>
<sequence length="374" mass="43618">MKDVFFWNVKIDWEALEKPYIHVLTDERVISKMEQSMVHQHQANQVFSWLEQRHHYNQKGNMGKNLLIIRGIHGAGRTSFLLSIKKTCHEGNNGVYPLSFNVEKGMAEGALRNCIVDEVQRELLKWEDLDKEEHRLAFCSEYESLLAMLKASKTMNDFQNDLSKIVCLFLKCASRVSGKTYRHLLFLVDDSGDYSDELSLKNRQNEIEELFAFQQMASCIYAMVDEGNYFMNLKENQSRPPQIRLTLDNPRPLYTYLLKHVIEGKDICSSIIQQTGIDWKRGMDVKQFLGKLSLAVCQIPMKQEYQSIFASLMVLKRDSIKDIFTWLKMLNSVCVTNDWQEVNYCNSLDFVHSWQPTLDKLKDEIDTFFVSEDS</sequence>